<dbReference type="GO" id="GO:0004601">
    <property type="term" value="F:peroxidase activity"/>
    <property type="evidence" value="ECO:0007669"/>
    <property type="project" value="TreeGrafter"/>
</dbReference>
<dbReference type="GO" id="GO:0020037">
    <property type="term" value="F:heme binding"/>
    <property type="evidence" value="ECO:0007669"/>
    <property type="project" value="InterPro"/>
</dbReference>
<dbReference type="GO" id="GO:0005344">
    <property type="term" value="F:oxygen carrier activity"/>
    <property type="evidence" value="ECO:0007669"/>
    <property type="project" value="UniProtKB-KW"/>
</dbReference>
<accession>Q4JDG3</accession>
<keyword evidence="6" id="KW-0408">Iron</keyword>
<evidence type="ECO:0000256" key="3">
    <source>
        <dbReference type="ARBA" id="ARBA00022617"/>
    </source>
</evidence>
<dbReference type="Pfam" id="PF00042">
    <property type="entry name" value="Globin"/>
    <property type="match status" value="1"/>
</dbReference>
<dbReference type="EMBL" id="AY772717">
    <property type="protein sequence ID" value="AAX49346.1"/>
    <property type="molecule type" value="mRNA"/>
</dbReference>
<keyword evidence="4 7" id="KW-0561">Oxygen transport</keyword>
<dbReference type="PROSITE" id="PS01033">
    <property type="entry name" value="GLOBIN"/>
    <property type="match status" value="1"/>
</dbReference>
<evidence type="ECO:0000259" key="8">
    <source>
        <dbReference type="PROSITE" id="PS01033"/>
    </source>
</evidence>
<proteinExistence type="evidence at transcript level"/>
<keyword evidence="5" id="KW-0479">Metal-binding</keyword>
<dbReference type="Gene3D" id="1.10.490.10">
    <property type="entry name" value="Globins"/>
    <property type="match status" value="1"/>
</dbReference>
<dbReference type="GO" id="GO:0031720">
    <property type="term" value="F:haptoglobin binding"/>
    <property type="evidence" value="ECO:0007669"/>
    <property type="project" value="TreeGrafter"/>
</dbReference>
<dbReference type="AlphaFoldDB" id="Q4JDG3"/>
<reference evidence="9" key="1">
    <citation type="journal article" date="2005" name="Biochem. J.">
        <title>Structure, function and molecular adaptations of haemoglobins of the polar cartilaginous fish Bathyraja eatonii and Raja hyperborea.</title>
        <authorList>
            <person name="Verde C."/>
            <person name="De Rosa M.C."/>
            <person name="Giordano D."/>
            <person name="Mosca D."/>
            <person name="De Pascale D."/>
            <person name="Raiola L."/>
            <person name="Cocca E."/>
            <person name="Carratore V."/>
            <person name="Giardina B."/>
            <person name="Di Prisco G."/>
        </authorList>
    </citation>
    <scope>NUCLEOTIDE SEQUENCE</scope>
</reference>
<dbReference type="SUPFAM" id="SSF46458">
    <property type="entry name" value="Globin-like"/>
    <property type="match status" value="1"/>
</dbReference>
<organism evidence="9">
    <name type="scientific">Bathyraja eatonii</name>
    <name type="common">Eaton's skate</name>
    <name type="synonym">Raja eatonii</name>
    <dbReference type="NCBI Taxonomy" id="298348"/>
    <lineage>
        <taxon>Eukaryota</taxon>
        <taxon>Metazoa</taxon>
        <taxon>Chordata</taxon>
        <taxon>Craniata</taxon>
        <taxon>Vertebrata</taxon>
        <taxon>Chondrichthyes</taxon>
        <taxon>Elasmobranchii</taxon>
        <taxon>Batoidea</taxon>
        <taxon>Rajiformes</taxon>
        <taxon>Bathyraja</taxon>
    </lineage>
</organism>
<evidence type="ECO:0000256" key="1">
    <source>
        <dbReference type="ARBA" id="ARBA00008705"/>
    </source>
</evidence>
<protein>
    <submittedName>
        <fullName evidence="9">Beta 1 globin</fullName>
    </submittedName>
</protein>
<dbReference type="GO" id="GO:0046872">
    <property type="term" value="F:metal ion binding"/>
    <property type="evidence" value="ECO:0007669"/>
    <property type="project" value="UniProtKB-KW"/>
</dbReference>
<name>Q4JDG3_BATEA</name>
<dbReference type="GO" id="GO:0043177">
    <property type="term" value="F:organic acid binding"/>
    <property type="evidence" value="ECO:0007669"/>
    <property type="project" value="TreeGrafter"/>
</dbReference>
<dbReference type="GO" id="GO:0031838">
    <property type="term" value="C:haptoglobin-hemoglobin complex"/>
    <property type="evidence" value="ECO:0007669"/>
    <property type="project" value="TreeGrafter"/>
</dbReference>
<keyword evidence="2 7" id="KW-0813">Transport</keyword>
<dbReference type="CDD" id="cd08925">
    <property type="entry name" value="Hb-beta-like"/>
    <property type="match status" value="1"/>
</dbReference>
<dbReference type="InterPro" id="IPR009050">
    <property type="entry name" value="Globin-like_sf"/>
</dbReference>
<sequence length="142" mass="15837">MVKITDKEAAYITDIWSKLDKKVTTAHALERVFTVYPWTTRLFKSFNGHFKAGDSGVQGHAEKVVGALDTAVLHLHDIDAGYKKLSEKHQLIGVDTQNFKLLGQAFLVELAILFKEGFTPELHEAAYKFFLAVAGGLSSQYH</sequence>
<evidence type="ECO:0000313" key="9">
    <source>
        <dbReference type="EMBL" id="AAX49346.1"/>
    </source>
</evidence>
<dbReference type="InterPro" id="IPR012292">
    <property type="entry name" value="Globin/Proto"/>
</dbReference>
<dbReference type="GO" id="GO:0019825">
    <property type="term" value="F:oxygen binding"/>
    <property type="evidence" value="ECO:0007669"/>
    <property type="project" value="InterPro"/>
</dbReference>
<dbReference type="GO" id="GO:0042744">
    <property type="term" value="P:hydrogen peroxide catabolic process"/>
    <property type="evidence" value="ECO:0007669"/>
    <property type="project" value="TreeGrafter"/>
</dbReference>
<keyword evidence="3 7" id="KW-0349">Heme</keyword>
<dbReference type="InterPro" id="IPR050056">
    <property type="entry name" value="Hemoglobin_oxygen_transport"/>
</dbReference>
<evidence type="ECO:0000256" key="4">
    <source>
        <dbReference type="ARBA" id="ARBA00022621"/>
    </source>
</evidence>
<evidence type="ECO:0000256" key="2">
    <source>
        <dbReference type="ARBA" id="ARBA00022448"/>
    </source>
</evidence>
<comment type="similarity">
    <text evidence="1 7">Belongs to the globin family.</text>
</comment>
<dbReference type="InterPro" id="IPR000971">
    <property type="entry name" value="Globin"/>
</dbReference>
<dbReference type="GO" id="GO:0072562">
    <property type="term" value="C:blood microparticle"/>
    <property type="evidence" value="ECO:0007669"/>
    <property type="project" value="TreeGrafter"/>
</dbReference>
<dbReference type="GO" id="GO:0005833">
    <property type="term" value="C:hemoglobin complex"/>
    <property type="evidence" value="ECO:0007669"/>
    <property type="project" value="InterPro"/>
</dbReference>
<evidence type="ECO:0000256" key="5">
    <source>
        <dbReference type="ARBA" id="ARBA00022723"/>
    </source>
</evidence>
<evidence type="ECO:0000256" key="7">
    <source>
        <dbReference type="RuleBase" id="RU000356"/>
    </source>
</evidence>
<feature type="domain" description="Globin" evidence="8">
    <location>
        <begin position="3"/>
        <end position="142"/>
    </location>
</feature>
<dbReference type="InterPro" id="IPR002337">
    <property type="entry name" value="Hemoglobin_b"/>
</dbReference>
<evidence type="ECO:0000256" key="6">
    <source>
        <dbReference type="ARBA" id="ARBA00023004"/>
    </source>
</evidence>
<dbReference type="PANTHER" id="PTHR11442">
    <property type="entry name" value="HEMOGLOBIN FAMILY MEMBER"/>
    <property type="match status" value="1"/>
</dbReference>